<dbReference type="Proteomes" id="UP001497516">
    <property type="component" value="Chromosome 7"/>
</dbReference>
<name>A0AAV2FS88_9ROSI</name>
<proteinExistence type="predicted"/>
<keyword evidence="2" id="KW-1185">Reference proteome</keyword>
<organism evidence="1 2">
    <name type="scientific">Linum trigynum</name>
    <dbReference type="NCBI Taxonomy" id="586398"/>
    <lineage>
        <taxon>Eukaryota</taxon>
        <taxon>Viridiplantae</taxon>
        <taxon>Streptophyta</taxon>
        <taxon>Embryophyta</taxon>
        <taxon>Tracheophyta</taxon>
        <taxon>Spermatophyta</taxon>
        <taxon>Magnoliopsida</taxon>
        <taxon>eudicotyledons</taxon>
        <taxon>Gunneridae</taxon>
        <taxon>Pentapetalae</taxon>
        <taxon>rosids</taxon>
        <taxon>fabids</taxon>
        <taxon>Malpighiales</taxon>
        <taxon>Linaceae</taxon>
        <taxon>Linum</taxon>
    </lineage>
</organism>
<accession>A0AAV2FS88</accession>
<gene>
    <name evidence="1" type="ORF">LTRI10_LOCUS40578</name>
</gene>
<protein>
    <submittedName>
        <fullName evidence="1">Uncharacterized protein</fullName>
    </submittedName>
</protein>
<dbReference type="AlphaFoldDB" id="A0AAV2FS88"/>
<dbReference type="EMBL" id="OZ034820">
    <property type="protein sequence ID" value="CAL1400450.1"/>
    <property type="molecule type" value="Genomic_DNA"/>
</dbReference>
<reference evidence="1 2" key="1">
    <citation type="submission" date="2024-04" db="EMBL/GenBank/DDBJ databases">
        <authorList>
            <person name="Fracassetti M."/>
        </authorList>
    </citation>
    <scope>NUCLEOTIDE SEQUENCE [LARGE SCALE GENOMIC DNA]</scope>
</reference>
<sequence length="120" mass="13145">MLVKDLFNCDAALPLEPSEADDGDPGSAQSGVDFQLLVRLSLVRLLLLLNDGVTLLLNTISVPTTAGKHGKAMGDVNRSSQNRYPVRYIMTAIKRLKIVRNRTEKLGLSIWLSRGLGRSL</sequence>
<evidence type="ECO:0000313" key="2">
    <source>
        <dbReference type="Proteomes" id="UP001497516"/>
    </source>
</evidence>
<evidence type="ECO:0000313" key="1">
    <source>
        <dbReference type="EMBL" id="CAL1400450.1"/>
    </source>
</evidence>